<evidence type="ECO:0000256" key="1">
    <source>
        <dbReference type="SAM" id="MobiDB-lite"/>
    </source>
</evidence>
<accession>A0A820P5L8</accession>
<dbReference type="EMBL" id="CAJOAZ010026245">
    <property type="protein sequence ID" value="CAF4399382.1"/>
    <property type="molecule type" value="Genomic_DNA"/>
</dbReference>
<name>A0A820P5L8_9BILA</name>
<dbReference type="Proteomes" id="UP000663844">
    <property type="component" value="Unassembled WGS sequence"/>
</dbReference>
<feature type="region of interest" description="Disordered" evidence="1">
    <location>
        <begin position="1"/>
        <end position="73"/>
    </location>
</feature>
<sequence>SPSPLTGTKSAPTNNENSSSKFPSRMPTWSKGCLRPHSPLRPNPTTILGTNSPNLSANNNTGDNISVNTTESG</sequence>
<feature type="compositionally biased region" description="Polar residues" evidence="1">
    <location>
        <begin position="43"/>
        <end position="73"/>
    </location>
</feature>
<feature type="compositionally biased region" description="Polar residues" evidence="1">
    <location>
        <begin position="1"/>
        <end position="22"/>
    </location>
</feature>
<proteinExistence type="predicted"/>
<organism evidence="2 3">
    <name type="scientific">Adineta steineri</name>
    <dbReference type="NCBI Taxonomy" id="433720"/>
    <lineage>
        <taxon>Eukaryota</taxon>
        <taxon>Metazoa</taxon>
        <taxon>Spiralia</taxon>
        <taxon>Gnathifera</taxon>
        <taxon>Rotifera</taxon>
        <taxon>Eurotatoria</taxon>
        <taxon>Bdelloidea</taxon>
        <taxon>Adinetida</taxon>
        <taxon>Adinetidae</taxon>
        <taxon>Adineta</taxon>
    </lineage>
</organism>
<protein>
    <submittedName>
        <fullName evidence="2">Uncharacterized protein</fullName>
    </submittedName>
</protein>
<reference evidence="2" key="1">
    <citation type="submission" date="2021-02" db="EMBL/GenBank/DDBJ databases">
        <authorList>
            <person name="Nowell W R."/>
        </authorList>
    </citation>
    <scope>NUCLEOTIDE SEQUENCE</scope>
</reference>
<gene>
    <name evidence="2" type="ORF">OXD698_LOCUS51376</name>
</gene>
<feature type="non-terminal residue" evidence="2">
    <location>
        <position position="73"/>
    </location>
</feature>
<feature type="non-terminal residue" evidence="2">
    <location>
        <position position="1"/>
    </location>
</feature>
<evidence type="ECO:0000313" key="2">
    <source>
        <dbReference type="EMBL" id="CAF4399382.1"/>
    </source>
</evidence>
<dbReference type="AlphaFoldDB" id="A0A820P5L8"/>
<evidence type="ECO:0000313" key="3">
    <source>
        <dbReference type="Proteomes" id="UP000663844"/>
    </source>
</evidence>
<comment type="caution">
    <text evidence="2">The sequence shown here is derived from an EMBL/GenBank/DDBJ whole genome shotgun (WGS) entry which is preliminary data.</text>
</comment>